<evidence type="ECO:0000313" key="2">
    <source>
        <dbReference type="Proteomes" id="UP000192756"/>
    </source>
</evidence>
<dbReference type="GO" id="GO:0003677">
    <property type="term" value="F:DNA binding"/>
    <property type="evidence" value="ECO:0007669"/>
    <property type="project" value="UniProtKB-KW"/>
</dbReference>
<dbReference type="AlphaFoldDB" id="A0A1W2DTY3"/>
<dbReference type="SUPFAM" id="SSF142906">
    <property type="entry name" value="YjbR-like"/>
    <property type="match status" value="1"/>
</dbReference>
<accession>A0A1W2DTY3</accession>
<dbReference type="Gene3D" id="3.90.1150.30">
    <property type="match status" value="1"/>
</dbReference>
<name>A0A1W2DTY3_9SPHI</name>
<dbReference type="Proteomes" id="UP000192756">
    <property type="component" value="Unassembled WGS sequence"/>
</dbReference>
<dbReference type="PANTHER" id="PTHR35145">
    <property type="entry name" value="CYTOPLASMIC PROTEIN-RELATED"/>
    <property type="match status" value="1"/>
</dbReference>
<keyword evidence="2" id="KW-1185">Reference proteome</keyword>
<dbReference type="PANTHER" id="PTHR35145:SF1">
    <property type="entry name" value="CYTOPLASMIC PROTEIN"/>
    <property type="match status" value="1"/>
</dbReference>
<evidence type="ECO:0000313" key="1">
    <source>
        <dbReference type="EMBL" id="SMD00914.1"/>
    </source>
</evidence>
<protein>
    <submittedName>
        <fullName evidence="1">Predicted DNA-binding protein, MmcQ/YjbR family</fullName>
    </submittedName>
</protein>
<dbReference type="InterPro" id="IPR058532">
    <property type="entry name" value="YjbR/MT2646/Rv2570-like"/>
</dbReference>
<reference evidence="2" key="1">
    <citation type="submission" date="2017-04" db="EMBL/GenBank/DDBJ databases">
        <authorList>
            <person name="Varghese N."/>
            <person name="Submissions S."/>
        </authorList>
    </citation>
    <scope>NUCLEOTIDE SEQUENCE [LARGE SCALE GENOMIC DNA]</scope>
    <source>
        <strain evidence="2">DSM 12126</strain>
    </source>
</reference>
<proteinExistence type="predicted"/>
<keyword evidence="1" id="KW-0238">DNA-binding</keyword>
<dbReference type="Pfam" id="PF04237">
    <property type="entry name" value="YjbR"/>
    <property type="match status" value="1"/>
</dbReference>
<dbReference type="STRING" id="151894.SAMN04488524_4074"/>
<dbReference type="EMBL" id="FWXT01000004">
    <property type="protein sequence ID" value="SMD00914.1"/>
    <property type="molecule type" value="Genomic_DNA"/>
</dbReference>
<dbReference type="RefSeq" id="WP_084240856.1">
    <property type="nucleotide sequence ID" value="NZ_FWXT01000004.1"/>
</dbReference>
<dbReference type="InterPro" id="IPR038056">
    <property type="entry name" value="YjbR-like_sf"/>
</dbReference>
<dbReference type="OrthoDB" id="9789813at2"/>
<dbReference type="InterPro" id="IPR007351">
    <property type="entry name" value="YjbR"/>
</dbReference>
<gene>
    <name evidence="1" type="ORF">SAMN04488524_4074</name>
</gene>
<organism evidence="1 2">
    <name type="scientific">Pedobacter africanus</name>
    <dbReference type="NCBI Taxonomy" id="151894"/>
    <lineage>
        <taxon>Bacteria</taxon>
        <taxon>Pseudomonadati</taxon>
        <taxon>Bacteroidota</taxon>
        <taxon>Sphingobacteriia</taxon>
        <taxon>Sphingobacteriales</taxon>
        <taxon>Sphingobacteriaceae</taxon>
        <taxon>Pedobacter</taxon>
    </lineage>
</organism>
<sequence>MDIETFREFCLSLKGTTEGMKWEHLCFMIEDKLFVIASLEDGHLSMKCDPDDFDELVARPGIQQARHMAKRQWVTLTGLDVMPDNELRDRVTISRALVLGKLSKKIQASYT</sequence>